<dbReference type="Proteomes" id="UP000623467">
    <property type="component" value="Unassembled WGS sequence"/>
</dbReference>
<dbReference type="PANTHER" id="PTHR42678">
    <property type="entry name" value="AMIDASE"/>
    <property type="match status" value="1"/>
</dbReference>
<evidence type="ECO:0000313" key="4">
    <source>
        <dbReference type="EMBL" id="KAF7375281.1"/>
    </source>
</evidence>
<sequence length="587" mass="63020">MLLSGILLALCVSAQTVDAISLPDPTNYVQPFPMAHCQGLVLEDAGVAQIQSWYDSGVLTVRQLVSCYMARIAQIDSYVNAVMELNPDALDIADELDQELKAGKKRGPMHGIVVLVKDNFATADKMQTTAGSLALIGSIVPRDAHVVHLLRKAGAVILGHAGMSEWADMRSSSYSEGYSPRGGQVRNSYNLTQEPGGSSSGSGHSVTTNMVTVAYGTETDGSVISPAERSNIVGIKPTVGLTSRSGIIPESGHQDTVGAFGRTVEDAAYALDAIWGFDWRDDATLEQLGKTPDNYVQFVSTKTALKGMKVCRNSMGAFMAGIHNHQPTSSAPRGCRYSSTGNMVSKCITTPIINTSRKSFLRMDGIGPTVLRIKVKARSLMYVLLLTVLRTLPDEHQVDFYNNIRAYLSELGNTTIRSLEDLVAFNDAPKNLASEGGEPDIAAAFASGQDGFLASLATKGIENSTYKQALTWCRRTSRVDGIDYALNPVIDGQVVHLDALLTPSDDNSAGTNIPAQAGYPIITVPVGIDEWHTPFGLSFVGTAFSEPTLIKLASAAQDALGNRRVKPTFYEYNATNIPVNWAIGTYQ</sequence>
<feature type="signal peptide" evidence="2">
    <location>
        <begin position="1"/>
        <end position="19"/>
    </location>
</feature>
<gene>
    <name evidence="4" type="ORF">MSAN_00414900</name>
</gene>
<dbReference type="SUPFAM" id="SSF75304">
    <property type="entry name" value="Amidase signature (AS) enzymes"/>
    <property type="match status" value="1"/>
</dbReference>
<feature type="compositionally biased region" description="Polar residues" evidence="1">
    <location>
        <begin position="185"/>
        <end position="195"/>
    </location>
</feature>
<dbReference type="PANTHER" id="PTHR42678:SF37">
    <property type="entry name" value="AMIDASE C869.01-RELATED"/>
    <property type="match status" value="1"/>
</dbReference>
<comment type="caution">
    <text evidence="4">The sequence shown here is derived from an EMBL/GenBank/DDBJ whole genome shotgun (WGS) entry which is preliminary data.</text>
</comment>
<reference evidence="4" key="1">
    <citation type="submission" date="2020-05" db="EMBL/GenBank/DDBJ databases">
        <title>Mycena genomes resolve the evolution of fungal bioluminescence.</title>
        <authorList>
            <person name="Tsai I.J."/>
        </authorList>
    </citation>
    <scope>NUCLEOTIDE SEQUENCE</scope>
    <source>
        <strain evidence="4">160909Yilan</strain>
    </source>
</reference>
<evidence type="ECO:0000259" key="3">
    <source>
        <dbReference type="Pfam" id="PF01425"/>
    </source>
</evidence>
<dbReference type="Gene3D" id="3.90.1300.10">
    <property type="entry name" value="Amidase signature (AS) domain"/>
    <property type="match status" value="1"/>
</dbReference>
<accession>A0A8H7DL68</accession>
<dbReference type="Pfam" id="PF01425">
    <property type="entry name" value="Amidase"/>
    <property type="match status" value="1"/>
</dbReference>
<feature type="chain" id="PRO_5034687336" evidence="2">
    <location>
        <begin position="20"/>
        <end position="587"/>
    </location>
</feature>
<dbReference type="InterPro" id="IPR036928">
    <property type="entry name" value="AS_sf"/>
</dbReference>
<dbReference type="InterPro" id="IPR023631">
    <property type="entry name" value="Amidase_dom"/>
</dbReference>
<dbReference type="OrthoDB" id="566138at2759"/>
<protein>
    <submittedName>
        <fullName evidence="4">Amidase family protein</fullName>
    </submittedName>
</protein>
<keyword evidence="5" id="KW-1185">Reference proteome</keyword>
<proteinExistence type="predicted"/>
<evidence type="ECO:0000256" key="1">
    <source>
        <dbReference type="SAM" id="MobiDB-lite"/>
    </source>
</evidence>
<feature type="domain" description="Amidase" evidence="3">
    <location>
        <begin position="64"/>
        <end position="291"/>
    </location>
</feature>
<dbReference type="AlphaFoldDB" id="A0A8H7DL68"/>
<organism evidence="4 5">
    <name type="scientific">Mycena sanguinolenta</name>
    <dbReference type="NCBI Taxonomy" id="230812"/>
    <lineage>
        <taxon>Eukaryota</taxon>
        <taxon>Fungi</taxon>
        <taxon>Dikarya</taxon>
        <taxon>Basidiomycota</taxon>
        <taxon>Agaricomycotina</taxon>
        <taxon>Agaricomycetes</taxon>
        <taxon>Agaricomycetidae</taxon>
        <taxon>Agaricales</taxon>
        <taxon>Marasmiineae</taxon>
        <taxon>Mycenaceae</taxon>
        <taxon>Mycena</taxon>
    </lineage>
</organism>
<name>A0A8H7DL68_9AGAR</name>
<evidence type="ECO:0000256" key="2">
    <source>
        <dbReference type="SAM" id="SignalP"/>
    </source>
</evidence>
<dbReference type="EMBL" id="JACAZH010000002">
    <property type="protein sequence ID" value="KAF7375281.1"/>
    <property type="molecule type" value="Genomic_DNA"/>
</dbReference>
<feature type="region of interest" description="Disordered" evidence="1">
    <location>
        <begin position="176"/>
        <end position="205"/>
    </location>
</feature>
<evidence type="ECO:0000313" key="5">
    <source>
        <dbReference type="Proteomes" id="UP000623467"/>
    </source>
</evidence>
<keyword evidence="2" id="KW-0732">Signal</keyword>